<dbReference type="AlphaFoldDB" id="A0A8K0P352"/>
<comment type="caution">
    <text evidence="1">The sequence shown here is derived from an EMBL/GenBank/DDBJ whole genome shotgun (WGS) entry which is preliminary data.</text>
</comment>
<keyword evidence="2" id="KW-1185">Reference proteome</keyword>
<accession>A0A8K0P352</accession>
<dbReference type="Proteomes" id="UP000792457">
    <property type="component" value="Unassembled WGS sequence"/>
</dbReference>
<sequence>MKIILENSSFFSCEGEDSFDYEECYRKLSMRRADECLVQLMHNFKLGNVQFKLLITPFRSAYPQKRRRFSVVFTILGRIICLRRTNLAAGPVARELKYLGQFHLIKTPCCCHNWTKLVTTPPK</sequence>
<organism evidence="1 2">
    <name type="scientific">Ladona fulva</name>
    <name type="common">Scarce chaser dragonfly</name>
    <name type="synonym">Libellula fulva</name>
    <dbReference type="NCBI Taxonomy" id="123851"/>
    <lineage>
        <taxon>Eukaryota</taxon>
        <taxon>Metazoa</taxon>
        <taxon>Ecdysozoa</taxon>
        <taxon>Arthropoda</taxon>
        <taxon>Hexapoda</taxon>
        <taxon>Insecta</taxon>
        <taxon>Pterygota</taxon>
        <taxon>Palaeoptera</taxon>
        <taxon>Odonata</taxon>
        <taxon>Epiprocta</taxon>
        <taxon>Anisoptera</taxon>
        <taxon>Libelluloidea</taxon>
        <taxon>Libellulidae</taxon>
        <taxon>Ladona</taxon>
    </lineage>
</organism>
<protein>
    <submittedName>
        <fullName evidence="1">Uncharacterized protein</fullName>
    </submittedName>
</protein>
<gene>
    <name evidence="1" type="ORF">J437_LFUL009068</name>
</gene>
<evidence type="ECO:0000313" key="2">
    <source>
        <dbReference type="Proteomes" id="UP000792457"/>
    </source>
</evidence>
<name>A0A8K0P352_LADFU</name>
<proteinExistence type="predicted"/>
<reference evidence="1" key="1">
    <citation type="submission" date="2013-04" db="EMBL/GenBank/DDBJ databases">
        <authorList>
            <person name="Qu J."/>
            <person name="Murali S.C."/>
            <person name="Bandaranaike D."/>
            <person name="Bellair M."/>
            <person name="Blankenburg K."/>
            <person name="Chao H."/>
            <person name="Dinh H."/>
            <person name="Doddapaneni H."/>
            <person name="Downs B."/>
            <person name="Dugan-Rocha S."/>
            <person name="Elkadiri S."/>
            <person name="Gnanaolivu R.D."/>
            <person name="Hernandez B."/>
            <person name="Javaid M."/>
            <person name="Jayaseelan J.C."/>
            <person name="Lee S."/>
            <person name="Li M."/>
            <person name="Ming W."/>
            <person name="Munidasa M."/>
            <person name="Muniz J."/>
            <person name="Nguyen L."/>
            <person name="Ongeri F."/>
            <person name="Osuji N."/>
            <person name="Pu L.-L."/>
            <person name="Puazo M."/>
            <person name="Qu C."/>
            <person name="Quiroz J."/>
            <person name="Raj R."/>
            <person name="Weissenberger G."/>
            <person name="Xin Y."/>
            <person name="Zou X."/>
            <person name="Han Y."/>
            <person name="Richards S."/>
            <person name="Worley K."/>
            <person name="Muzny D."/>
            <person name="Gibbs R."/>
        </authorList>
    </citation>
    <scope>NUCLEOTIDE SEQUENCE</scope>
    <source>
        <strain evidence="1">Sampled in the wild</strain>
    </source>
</reference>
<evidence type="ECO:0000313" key="1">
    <source>
        <dbReference type="EMBL" id="KAG8229309.1"/>
    </source>
</evidence>
<reference evidence="1" key="2">
    <citation type="submission" date="2017-10" db="EMBL/GenBank/DDBJ databases">
        <title>Ladona fulva Genome sequencing and assembly.</title>
        <authorList>
            <person name="Murali S."/>
            <person name="Richards S."/>
            <person name="Bandaranaike D."/>
            <person name="Bellair M."/>
            <person name="Blankenburg K."/>
            <person name="Chao H."/>
            <person name="Dinh H."/>
            <person name="Doddapaneni H."/>
            <person name="Dugan-Rocha S."/>
            <person name="Elkadiri S."/>
            <person name="Gnanaolivu R."/>
            <person name="Hernandez B."/>
            <person name="Skinner E."/>
            <person name="Javaid M."/>
            <person name="Lee S."/>
            <person name="Li M."/>
            <person name="Ming W."/>
            <person name="Munidasa M."/>
            <person name="Muniz J."/>
            <person name="Nguyen L."/>
            <person name="Hughes D."/>
            <person name="Osuji N."/>
            <person name="Pu L.-L."/>
            <person name="Puazo M."/>
            <person name="Qu C."/>
            <person name="Quiroz J."/>
            <person name="Raj R."/>
            <person name="Weissenberger G."/>
            <person name="Xin Y."/>
            <person name="Zou X."/>
            <person name="Han Y."/>
            <person name="Worley K."/>
            <person name="Muzny D."/>
            <person name="Gibbs R."/>
        </authorList>
    </citation>
    <scope>NUCLEOTIDE SEQUENCE</scope>
    <source>
        <strain evidence="1">Sampled in the wild</strain>
    </source>
</reference>
<dbReference type="EMBL" id="KZ308425">
    <property type="protein sequence ID" value="KAG8229309.1"/>
    <property type="molecule type" value="Genomic_DNA"/>
</dbReference>